<feature type="transmembrane region" description="Helical" evidence="14">
    <location>
        <begin position="44"/>
        <end position="65"/>
    </location>
</feature>
<evidence type="ECO:0000313" key="16">
    <source>
        <dbReference type="Proteomes" id="UP000003460"/>
    </source>
</evidence>
<feature type="transmembrane region" description="Helical" evidence="14">
    <location>
        <begin position="119"/>
        <end position="139"/>
    </location>
</feature>
<evidence type="ECO:0000256" key="3">
    <source>
        <dbReference type="ARBA" id="ARBA00012374"/>
    </source>
</evidence>
<comment type="function">
    <text evidence="14">Catalyzes the dephosphorylation of undecaprenyl diphosphate (UPP). Confers resistance to bacitracin.</text>
</comment>
<feature type="transmembrane region" description="Helical" evidence="14">
    <location>
        <begin position="6"/>
        <end position="32"/>
    </location>
</feature>
<gene>
    <name evidence="14 15" type="primary">uppP</name>
    <name evidence="15" type="ORF">GCWU000325_01480</name>
</gene>
<dbReference type="PANTHER" id="PTHR30622:SF3">
    <property type="entry name" value="UNDECAPRENYL-DIPHOSPHATASE"/>
    <property type="match status" value="1"/>
</dbReference>
<sequence length="281" mass="31277">MLDMTWWQALVIAIVEGLTEFLPVSSTGHMIITEGAMGMQSTPFVKAFTVIIQFGAILSVILLYWRRFFYPESIRTKGYTWWQAIWRFYLRLIVGVLPAVVFGLAFNDLIEENLGSVRLVAVMLIVGGIFMLFADKLFGNGWKKEPSYKNAFLIGLFQCLAMIPGVSRSMATIVGGMQQRLTRKSAAEYSFFLAVPTMAGATLLETYKLLKHDSGMLLSGDHLWLLLLGSGVAFVVALLAIRFFIAYVSKYGFKAFGWYRIVAGSVILLLMACGVELNMAG</sequence>
<keyword evidence="14" id="KW-0961">Cell wall biogenesis/degradation</keyword>
<dbReference type="Proteomes" id="UP000003460">
    <property type="component" value="Unassembled WGS sequence"/>
</dbReference>
<feature type="transmembrane region" description="Helical" evidence="14">
    <location>
        <begin position="85"/>
        <end position="107"/>
    </location>
</feature>
<keyword evidence="10 14" id="KW-0046">Antibiotic resistance</keyword>
<dbReference type="EMBL" id="ACIJ02000018">
    <property type="protein sequence ID" value="EEX71937.1"/>
    <property type="molecule type" value="Genomic_DNA"/>
</dbReference>
<comment type="caution">
    <text evidence="15">The sequence shown here is derived from an EMBL/GenBank/DDBJ whole genome shotgun (WGS) entry which is preliminary data.</text>
</comment>
<name>C9LGX9_9BACT</name>
<proteinExistence type="inferred from homology"/>
<evidence type="ECO:0000256" key="10">
    <source>
        <dbReference type="ARBA" id="ARBA00023251"/>
    </source>
</evidence>
<evidence type="ECO:0000256" key="6">
    <source>
        <dbReference type="ARBA" id="ARBA00022692"/>
    </source>
</evidence>
<organism evidence="15 16">
    <name type="scientific">Alloprevotella tannerae ATCC 51259</name>
    <dbReference type="NCBI Taxonomy" id="626522"/>
    <lineage>
        <taxon>Bacteria</taxon>
        <taxon>Pseudomonadati</taxon>
        <taxon>Bacteroidota</taxon>
        <taxon>Bacteroidia</taxon>
        <taxon>Bacteroidales</taxon>
        <taxon>Prevotellaceae</taxon>
        <taxon>Alloprevotella</taxon>
    </lineage>
</organism>
<dbReference type="GO" id="GO:0050380">
    <property type="term" value="F:undecaprenyl-diphosphatase activity"/>
    <property type="evidence" value="ECO:0007669"/>
    <property type="project" value="UniProtKB-UniRule"/>
</dbReference>
<evidence type="ECO:0000256" key="14">
    <source>
        <dbReference type="HAMAP-Rule" id="MF_01006"/>
    </source>
</evidence>
<dbReference type="Pfam" id="PF02673">
    <property type="entry name" value="BacA"/>
    <property type="match status" value="1"/>
</dbReference>
<dbReference type="PANTHER" id="PTHR30622">
    <property type="entry name" value="UNDECAPRENYL-DIPHOSPHATASE"/>
    <property type="match status" value="1"/>
</dbReference>
<evidence type="ECO:0000256" key="1">
    <source>
        <dbReference type="ARBA" id="ARBA00004651"/>
    </source>
</evidence>
<feature type="transmembrane region" description="Helical" evidence="14">
    <location>
        <begin position="257"/>
        <end position="277"/>
    </location>
</feature>
<keyword evidence="7 14" id="KW-0378">Hydrolase</keyword>
<evidence type="ECO:0000313" key="15">
    <source>
        <dbReference type="EMBL" id="EEX71937.1"/>
    </source>
</evidence>
<dbReference type="EC" id="3.6.1.27" evidence="3 14"/>
<dbReference type="NCBIfam" id="NF001390">
    <property type="entry name" value="PRK00281.1-4"/>
    <property type="match status" value="1"/>
</dbReference>
<keyword evidence="14" id="KW-0133">Cell shape</keyword>
<keyword evidence="9 14" id="KW-0472">Membrane</keyword>
<dbReference type="InterPro" id="IPR003824">
    <property type="entry name" value="UppP"/>
</dbReference>
<keyword evidence="5 14" id="KW-1003">Cell membrane</keyword>
<accession>C9LGX9</accession>
<dbReference type="GO" id="GO:0071555">
    <property type="term" value="P:cell wall organization"/>
    <property type="evidence" value="ECO:0007669"/>
    <property type="project" value="UniProtKB-KW"/>
</dbReference>
<keyword evidence="16" id="KW-1185">Reference proteome</keyword>
<evidence type="ECO:0000256" key="9">
    <source>
        <dbReference type="ARBA" id="ARBA00023136"/>
    </source>
</evidence>
<feature type="transmembrane region" description="Helical" evidence="14">
    <location>
        <begin position="186"/>
        <end position="204"/>
    </location>
</feature>
<dbReference type="eggNOG" id="COG1968">
    <property type="taxonomic scope" value="Bacteria"/>
</dbReference>
<comment type="catalytic activity">
    <reaction evidence="13 14">
        <text>di-trans,octa-cis-undecaprenyl diphosphate + H2O = di-trans,octa-cis-undecaprenyl phosphate + phosphate + H(+)</text>
        <dbReference type="Rhea" id="RHEA:28094"/>
        <dbReference type="ChEBI" id="CHEBI:15377"/>
        <dbReference type="ChEBI" id="CHEBI:15378"/>
        <dbReference type="ChEBI" id="CHEBI:43474"/>
        <dbReference type="ChEBI" id="CHEBI:58405"/>
        <dbReference type="ChEBI" id="CHEBI:60392"/>
        <dbReference type="EC" id="3.6.1.27"/>
    </reaction>
</comment>
<keyword evidence="6 14" id="KW-0812">Transmembrane</keyword>
<evidence type="ECO:0000256" key="12">
    <source>
        <dbReference type="ARBA" id="ARBA00032932"/>
    </source>
</evidence>
<keyword evidence="8 14" id="KW-1133">Transmembrane helix</keyword>
<evidence type="ECO:0000256" key="11">
    <source>
        <dbReference type="ARBA" id="ARBA00032707"/>
    </source>
</evidence>
<comment type="subcellular location">
    <subcellularLocation>
        <location evidence="1 14">Cell membrane</location>
        <topology evidence="1 14">Multi-pass membrane protein</topology>
    </subcellularLocation>
</comment>
<feature type="transmembrane region" description="Helical" evidence="14">
    <location>
        <begin position="151"/>
        <end position="174"/>
    </location>
</feature>
<evidence type="ECO:0000256" key="13">
    <source>
        <dbReference type="ARBA" id="ARBA00047594"/>
    </source>
</evidence>
<dbReference type="HOGENOM" id="CLU_060296_2_0_10"/>
<feature type="transmembrane region" description="Helical" evidence="14">
    <location>
        <begin position="224"/>
        <end position="245"/>
    </location>
</feature>
<dbReference type="GO" id="GO:0005886">
    <property type="term" value="C:plasma membrane"/>
    <property type="evidence" value="ECO:0007669"/>
    <property type="project" value="UniProtKB-SubCell"/>
</dbReference>
<evidence type="ECO:0000256" key="4">
    <source>
        <dbReference type="ARBA" id="ARBA00021581"/>
    </source>
</evidence>
<comment type="miscellaneous">
    <text evidence="14">Bacitracin is thought to be involved in the inhibition of peptidoglycan synthesis by sequestering undecaprenyl diphosphate, thereby reducing the pool of lipid carrier available.</text>
</comment>
<dbReference type="HAMAP" id="MF_01006">
    <property type="entry name" value="Undec_diphosphatase"/>
    <property type="match status" value="1"/>
</dbReference>
<dbReference type="GO" id="GO:0008360">
    <property type="term" value="P:regulation of cell shape"/>
    <property type="evidence" value="ECO:0007669"/>
    <property type="project" value="UniProtKB-KW"/>
</dbReference>
<dbReference type="AlphaFoldDB" id="C9LGX9"/>
<reference evidence="15" key="1">
    <citation type="submission" date="2009-09" db="EMBL/GenBank/DDBJ databases">
        <authorList>
            <person name="Weinstock G."/>
            <person name="Sodergren E."/>
            <person name="Clifton S."/>
            <person name="Fulton L."/>
            <person name="Fulton B."/>
            <person name="Courtney L."/>
            <person name="Fronick C."/>
            <person name="Harrison M."/>
            <person name="Strong C."/>
            <person name="Farmer C."/>
            <person name="Delahaunty K."/>
            <person name="Markovic C."/>
            <person name="Hall O."/>
            <person name="Minx P."/>
            <person name="Tomlinson C."/>
            <person name="Mitreva M."/>
            <person name="Nelson J."/>
            <person name="Hou S."/>
            <person name="Wollam A."/>
            <person name="Pepin K.H."/>
            <person name="Johnson M."/>
            <person name="Bhonagiri V."/>
            <person name="Nash W.E."/>
            <person name="Warren W."/>
            <person name="Chinwalla A."/>
            <person name="Mardis E.R."/>
            <person name="Wilson R.K."/>
        </authorList>
    </citation>
    <scope>NUCLEOTIDE SEQUENCE [LARGE SCALE GENOMIC DNA]</scope>
    <source>
        <strain evidence="15">ATCC 51259</strain>
    </source>
</reference>
<protein>
    <recommendedName>
        <fullName evidence="4 14">Undecaprenyl-diphosphatase</fullName>
        <ecNumber evidence="3 14">3.6.1.27</ecNumber>
    </recommendedName>
    <alternativeName>
        <fullName evidence="12 14">Bacitracin resistance protein</fullName>
    </alternativeName>
    <alternativeName>
        <fullName evidence="11 14">Undecaprenyl pyrophosphate phosphatase</fullName>
    </alternativeName>
</protein>
<dbReference type="GO" id="GO:0009252">
    <property type="term" value="P:peptidoglycan biosynthetic process"/>
    <property type="evidence" value="ECO:0007669"/>
    <property type="project" value="UniProtKB-KW"/>
</dbReference>
<evidence type="ECO:0000256" key="2">
    <source>
        <dbReference type="ARBA" id="ARBA00010621"/>
    </source>
</evidence>
<evidence type="ECO:0000256" key="8">
    <source>
        <dbReference type="ARBA" id="ARBA00022989"/>
    </source>
</evidence>
<evidence type="ECO:0000256" key="7">
    <source>
        <dbReference type="ARBA" id="ARBA00022801"/>
    </source>
</evidence>
<keyword evidence="14" id="KW-0573">Peptidoglycan synthesis</keyword>
<dbReference type="STRING" id="626522.GCWU000325_01480"/>
<evidence type="ECO:0000256" key="5">
    <source>
        <dbReference type="ARBA" id="ARBA00022475"/>
    </source>
</evidence>
<dbReference type="GO" id="GO:0046677">
    <property type="term" value="P:response to antibiotic"/>
    <property type="evidence" value="ECO:0007669"/>
    <property type="project" value="UniProtKB-UniRule"/>
</dbReference>
<comment type="similarity">
    <text evidence="2 14">Belongs to the UppP family.</text>
</comment>